<evidence type="ECO:0008006" key="3">
    <source>
        <dbReference type="Google" id="ProtNLM"/>
    </source>
</evidence>
<sequence>MTYKNYEHSMLTDIIKTAVGSSIDEKLSDAVLKQKLREVCYEVINQFVDVRLANNVKGQNPDAEGYLDSVELCDMLHISMTSLWRRENDGVLKCHHIGGKKLYSKQDVQKLVESGKLAKFSRRK</sequence>
<name>A0A1H4DDV3_XYLRU</name>
<dbReference type="InterPro" id="IPR009061">
    <property type="entry name" value="DNA-bd_dom_put_sf"/>
</dbReference>
<accession>A0A1H4DDV3</accession>
<evidence type="ECO:0000313" key="1">
    <source>
        <dbReference type="EMBL" id="SEA70904.1"/>
    </source>
</evidence>
<organism evidence="1 2">
    <name type="scientific">Xylanibacter ruminicola</name>
    <name type="common">Prevotella ruminicola</name>
    <dbReference type="NCBI Taxonomy" id="839"/>
    <lineage>
        <taxon>Bacteria</taxon>
        <taxon>Pseudomonadati</taxon>
        <taxon>Bacteroidota</taxon>
        <taxon>Bacteroidia</taxon>
        <taxon>Bacteroidales</taxon>
        <taxon>Prevotellaceae</taxon>
        <taxon>Xylanibacter</taxon>
    </lineage>
</organism>
<dbReference type="Proteomes" id="UP000182257">
    <property type="component" value="Unassembled WGS sequence"/>
</dbReference>
<reference evidence="1 2" key="1">
    <citation type="submission" date="2016-10" db="EMBL/GenBank/DDBJ databases">
        <authorList>
            <person name="de Groot N.N."/>
        </authorList>
    </citation>
    <scope>NUCLEOTIDE SEQUENCE [LARGE SCALE GENOMIC DNA]</scope>
    <source>
        <strain evidence="1 2">D31d</strain>
    </source>
</reference>
<dbReference type="AlphaFoldDB" id="A0A1H4DDV3"/>
<dbReference type="RefSeq" id="WP_081352991.1">
    <property type="nucleotide sequence ID" value="NZ_FNRF01000004.1"/>
</dbReference>
<protein>
    <recommendedName>
        <fullName evidence="3">Helix-turn-helix domain-containing protein</fullName>
    </recommendedName>
</protein>
<proteinExistence type="predicted"/>
<gene>
    <name evidence="1" type="ORF">SAMN05216462_2263</name>
</gene>
<dbReference type="SUPFAM" id="SSF46955">
    <property type="entry name" value="Putative DNA-binding domain"/>
    <property type="match status" value="1"/>
</dbReference>
<dbReference type="OrthoDB" id="1097811at2"/>
<evidence type="ECO:0000313" key="2">
    <source>
        <dbReference type="Proteomes" id="UP000182257"/>
    </source>
</evidence>
<dbReference type="EMBL" id="FNRF01000004">
    <property type="protein sequence ID" value="SEA70904.1"/>
    <property type="molecule type" value="Genomic_DNA"/>
</dbReference>